<protein>
    <submittedName>
        <fullName evidence="1">Uncharacterized protein</fullName>
    </submittedName>
</protein>
<organism evidence="1 2">
    <name type="scientific">Sorangium cellulosum</name>
    <name type="common">Polyangium cellulosum</name>
    <dbReference type="NCBI Taxonomy" id="56"/>
    <lineage>
        <taxon>Bacteria</taxon>
        <taxon>Pseudomonadati</taxon>
        <taxon>Myxococcota</taxon>
        <taxon>Polyangia</taxon>
        <taxon>Polyangiales</taxon>
        <taxon>Polyangiaceae</taxon>
        <taxon>Sorangium</taxon>
    </lineage>
</organism>
<gene>
    <name evidence="1" type="ORF">BE18_33625</name>
</gene>
<reference evidence="1 2" key="1">
    <citation type="submission" date="2014-02" db="EMBL/GenBank/DDBJ databases">
        <title>The small core and large imbalanced accessory genome model reveals a collaborative survival strategy of Sorangium cellulosum strains in nature.</title>
        <authorList>
            <person name="Han K."/>
            <person name="Peng R."/>
            <person name="Blom J."/>
            <person name="Li Y.-Z."/>
        </authorList>
    </citation>
    <scope>NUCLEOTIDE SEQUENCE [LARGE SCALE GENOMIC DNA]</scope>
    <source>
        <strain evidence="1 2">So0149</strain>
    </source>
</reference>
<proteinExistence type="predicted"/>
<dbReference type="EMBL" id="JEMC01003853">
    <property type="protein sequence ID" value="KYF77972.1"/>
    <property type="molecule type" value="Genomic_DNA"/>
</dbReference>
<sequence>MELSRADASAIDPAARDAALRELGVERGAWIASGTEAEVYGLTDERVLKLYPDLGRACALEVLRRFYDSLRGEGLPARTACGRMVTTGGPWIF</sequence>
<accession>A0A150RCN6</accession>
<name>A0A150RCN6_SORCE</name>
<evidence type="ECO:0000313" key="1">
    <source>
        <dbReference type="EMBL" id="KYF77972.1"/>
    </source>
</evidence>
<comment type="caution">
    <text evidence="1">The sequence shown here is derived from an EMBL/GenBank/DDBJ whole genome shotgun (WGS) entry which is preliminary data.</text>
</comment>
<dbReference type="Proteomes" id="UP000075515">
    <property type="component" value="Unassembled WGS sequence"/>
</dbReference>
<dbReference type="AlphaFoldDB" id="A0A150RCN6"/>
<evidence type="ECO:0000313" key="2">
    <source>
        <dbReference type="Proteomes" id="UP000075515"/>
    </source>
</evidence>